<evidence type="ECO:0000313" key="2">
    <source>
        <dbReference type="EMBL" id="VVM72256.1"/>
    </source>
</evidence>
<gene>
    <name evidence="2" type="ORF">PS645_01824</name>
</gene>
<dbReference type="SMART" id="SM00507">
    <property type="entry name" value="HNHc"/>
    <property type="match status" value="1"/>
</dbReference>
<dbReference type="InterPro" id="IPR021729">
    <property type="entry name" value="DUF3298"/>
</dbReference>
<accession>A0A5E6RVC2</accession>
<protein>
    <recommendedName>
        <fullName evidence="1">HNH nuclease domain-containing protein</fullName>
    </recommendedName>
</protein>
<dbReference type="GO" id="GO:0008270">
    <property type="term" value="F:zinc ion binding"/>
    <property type="evidence" value="ECO:0007669"/>
    <property type="project" value="InterPro"/>
</dbReference>
<evidence type="ECO:0000259" key="1">
    <source>
        <dbReference type="SMART" id="SM00507"/>
    </source>
</evidence>
<dbReference type="Gene3D" id="3.30.565.40">
    <property type="entry name" value="Fervidobacterium nodosum Rt17-B1 like"/>
    <property type="match status" value="1"/>
</dbReference>
<name>A0A5E6RVC2_PSEFL</name>
<dbReference type="CDD" id="cd00085">
    <property type="entry name" value="HNHc"/>
    <property type="match status" value="1"/>
</dbReference>
<evidence type="ECO:0000313" key="3">
    <source>
        <dbReference type="Proteomes" id="UP000325607"/>
    </source>
</evidence>
<dbReference type="Pfam" id="PF01844">
    <property type="entry name" value="HNH"/>
    <property type="match status" value="1"/>
</dbReference>
<sequence>MARPAIPAEIRRAVLVECGHRCAIPRCNQTELDIHHIVPWETCQTHEYLNLIALCPICHRRAHNGDIDRKSLMIYKENLAKEFGIHDNGTFQADVIELRRRIKDESHGTPGFSFQFDFPDFPSVVERIVSRNIEAWGCELLASFQETQKSDDSDKSVAEYPLSHIKNLLDGHYLIIRRDDRIISIRYTIDYYYSGAAHGGRSTRVLNYLLRPFNPITLEYLLGDITRLPVLADHIRQKLAGTGRYEADWLITGTEPTLENFSLFNIEQNGLTFTFPEYRIACYAEGEQRIWVSFYEIAPFCDPKAIADMEVSTS</sequence>
<dbReference type="Proteomes" id="UP000325607">
    <property type="component" value="Unassembled WGS sequence"/>
</dbReference>
<reference evidence="2 3" key="1">
    <citation type="submission" date="2019-09" db="EMBL/GenBank/DDBJ databases">
        <authorList>
            <person name="Chandra G."/>
            <person name="Truman W A."/>
        </authorList>
    </citation>
    <scope>NUCLEOTIDE SEQUENCE [LARGE SCALE GENOMIC DNA]</scope>
    <source>
        <strain evidence="2">PS645</strain>
    </source>
</reference>
<dbReference type="Gene3D" id="3.90.640.20">
    <property type="entry name" value="Heat-shock cognate protein, ATPase"/>
    <property type="match status" value="1"/>
</dbReference>
<organism evidence="2 3">
    <name type="scientific">Pseudomonas fluorescens</name>
    <dbReference type="NCBI Taxonomy" id="294"/>
    <lineage>
        <taxon>Bacteria</taxon>
        <taxon>Pseudomonadati</taxon>
        <taxon>Pseudomonadota</taxon>
        <taxon>Gammaproteobacteria</taxon>
        <taxon>Pseudomonadales</taxon>
        <taxon>Pseudomonadaceae</taxon>
        <taxon>Pseudomonas</taxon>
    </lineage>
</organism>
<proteinExistence type="predicted"/>
<dbReference type="GO" id="GO:0004519">
    <property type="term" value="F:endonuclease activity"/>
    <property type="evidence" value="ECO:0007669"/>
    <property type="project" value="InterPro"/>
</dbReference>
<feature type="domain" description="HNH nuclease" evidence="1">
    <location>
        <begin position="10"/>
        <end position="60"/>
    </location>
</feature>
<dbReference type="InterPro" id="IPR002711">
    <property type="entry name" value="HNH"/>
</dbReference>
<dbReference type="GO" id="GO:0003676">
    <property type="term" value="F:nucleic acid binding"/>
    <property type="evidence" value="ECO:0007669"/>
    <property type="project" value="InterPro"/>
</dbReference>
<dbReference type="EMBL" id="CABVGX010000011">
    <property type="protein sequence ID" value="VVM72256.1"/>
    <property type="molecule type" value="Genomic_DNA"/>
</dbReference>
<dbReference type="InterPro" id="IPR037126">
    <property type="entry name" value="PdaC/RsiV-like_sf"/>
</dbReference>
<dbReference type="AlphaFoldDB" id="A0A5E6RVC2"/>
<dbReference type="Gene3D" id="1.10.30.50">
    <property type="match status" value="1"/>
</dbReference>
<dbReference type="InterPro" id="IPR003615">
    <property type="entry name" value="HNH_nuc"/>
</dbReference>
<dbReference type="Pfam" id="PF11738">
    <property type="entry name" value="DUF3298"/>
    <property type="match status" value="1"/>
</dbReference>